<dbReference type="OrthoDB" id="3471188at2"/>
<organism evidence="3 4">
    <name type="scientific">Actinoplanes utahensis</name>
    <dbReference type="NCBI Taxonomy" id="1869"/>
    <lineage>
        <taxon>Bacteria</taxon>
        <taxon>Bacillati</taxon>
        <taxon>Actinomycetota</taxon>
        <taxon>Actinomycetes</taxon>
        <taxon>Micromonosporales</taxon>
        <taxon>Micromonosporaceae</taxon>
        <taxon>Actinoplanes</taxon>
    </lineage>
</organism>
<dbReference type="AlphaFoldDB" id="A0A0A6UJZ0"/>
<evidence type="ECO:0008006" key="5">
    <source>
        <dbReference type="Google" id="ProtNLM"/>
    </source>
</evidence>
<comment type="caution">
    <text evidence="3">The sequence shown here is derived from an EMBL/GenBank/DDBJ whole genome shotgun (WGS) entry which is preliminary data.</text>
</comment>
<evidence type="ECO:0000313" key="4">
    <source>
        <dbReference type="Proteomes" id="UP000054537"/>
    </source>
</evidence>
<dbReference type="RefSeq" id="WP_043525594.1">
    <property type="nucleotide sequence ID" value="NZ_BAABKU010000014.1"/>
</dbReference>
<evidence type="ECO:0000256" key="2">
    <source>
        <dbReference type="SAM" id="SignalP"/>
    </source>
</evidence>
<dbReference type="EMBL" id="JRTT01000018">
    <property type="protein sequence ID" value="KHD76430.1"/>
    <property type="molecule type" value="Genomic_DNA"/>
</dbReference>
<gene>
    <name evidence="3" type="ORF">MB27_17120</name>
</gene>
<proteinExistence type="predicted"/>
<feature type="signal peptide" evidence="2">
    <location>
        <begin position="1"/>
        <end position="24"/>
    </location>
</feature>
<dbReference type="eggNOG" id="ENOG5032W0E">
    <property type="taxonomic scope" value="Bacteria"/>
</dbReference>
<keyword evidence="2" id="KW-0732">Signal</keyword>
<feature type="chain" id="PRO_5002033879" description="Repetin" evidence="2">
    <location>
        <begin position="25"/>
        <end position="171"/>
    </location>
</feature>
<protein>
    <recommendedName>
        <fullName evidence="5">Repetin</fullName>
    </recommendedName>
</protein>
<name>A0A0A6UJZ0_ACTUT</name>
<feature type="region of interest" description="Disordered" evidence="1">
    <location>
        <begin position="20"/>
        <end position="41"/>
    </location>
</feature>
<accession>A0A0A6UJZ0</accession>
<evidence type="ECO:0000256" key="1">
    <source>
        <dbReference type="SAM" id="MobiDB-lite"/>
    </source>
</evidence>
<keyword evidence="4" id="KW-1185">Reference proteome</keyword>
<reference evidence="3 4" key="1">
    <citation type="submission" date="2014-10" db="EMBL/GenBank/DDBJ databases">
        <title>Draft genome sequence of Actinoplanes utahensis NRRL 12052.</title>
        <authorList>
            <person name="Velasco-Bucheli B."/>
            <person name="del Cerro C."/>
            <person name="Hormigo D."/>
            <person name="Garcia J.L."/>
            <person name="Acebal C."/>
            <person name="Arroyo M."/>
            <person name="de la Mata I."/>
        </authorList>
    </citation>
    <scope>NUCLEOTIDE SEQUENCE [LARGE SCALE GENOMIC DNA]</scope>
    <source>
        <strain evidence="3 4">NRRL 12052</strain>
    </source>
</reference>
<sequence>MRKTIMAVLTAGAVLAGTAAPVSAGQTKPRPTEPSLVGSAKTYRPEGDDVRFTFDAHGLGPDARGTFRVSHYLGAEGGWFAGDIDCLIVGGRTAVVTGVITASSLPEFIGVRRGMTVFDDGRRDRVGYSWVLDPGSTESVPKCLSSAPFEWVESGDFKAVEWLPIQGPRRS</sequence>
<dbReference type="Proteomes" id="UP000054537">
    <property type="component" value="Unassembled WGS sequence"/>
</dbReference>
<evidence type="ECO:0000313" key="3">
    <source>
        <dbReference type="EMBL" id="KHD76430.1"/>
    </source>
</evidence>